<dbReference type="InParanoid" id="A0A168MLT3"/>
<gene>
    <name evidence="8" type="primary">ABSGL_04346.1 scaffold 5409</name>
</gene>
<dbReference type="InterPro" id="IPR017946">
    <property type="entry name" value="PLC-like_Pdiesterase_TIM-brl"/>
</dbReference>
<evidence type="ECO:0000256" key="4">
    <source>
        <dbReference type="PROSITE-ProRule" id="PRU00023"/>
    </source>
</evidence>
<evidence type="ECO:0000313" key="9">
    <source>
        <dbReference type="Proteomes" id="UP000078561"/>
    </source>
</evidence>
<dbReference type="GO" id="GO:0047389">
    <property type="term" value="F:glycerophosphocholine phosphodiesterase activity"/>
    <property type="evidence" value="ECO:0007669"/>
    <property type="project" value="TreeGrafter"/>
</dbReference>
<dbReference type="GO" id="GO:0046475">
    <property type="term" value="P:glycerophospholipid catabolic process"/>
    <property type="evidence" value="ECO:0007669"/>
    <property type="project" value="TreeGrafter"/>
</dbReference>
<name>A0A168MLT3_ABSGL</name>
<dbReference type="PROSITE" id="PS51382">
    <property type="entry name" value="SPX"/>
    <property type="match status" value="1"/>
</dbReference>
<feature type="repeat" description="ANK" evidence="4">
    <location>
        <begin position="444"/>
        <end position="476"/>
    </location>
</feature>
<dbReference type="STRING" id="4829.A0A168MLT3"/>
<dbReference type="InterPro" id="IPR030395">
    <property type="entry name" value="GP_PDE_dom"/>
</dbReference>
<evidence type="ECO:0000313" key="8">
    <source>
        <dbReference type="EMBL" id="SAL98781.1"/>
    </source>
</evidence>
<evidence type="ECO:0000256" key="3">
    <source>
        <dbReference type="ARBA" id="ARBA00023043"/>
    </source>
</evidence>
<keyword evidence="3 4" id="KW-0040">ANK repeat</keyword>
<dbReference type="Proteomes" id="UP000078561">
    <property type="component" value="Unassembled WGS sequence"/>
</dbReference>
<dbReference type="PROSITE" id="PS50297">
    <property type="entry name" value="ANK_REP_REGION"/>
    <property type="match status" value="2"/>
</dbReference>
<dbReference type="PANTHER" id="PTHR22958:SF1">
    <property type="entry name" value="GLYCEROPHOSPHOCHOLINE PHOSPHODIESTERASE GPCPD1"/>
    <property type="match status" value="1"/>
</dbReference>
<sequence>MKFGKALLNNQLPEWSKNYLSYKSLKKSINEASHSLPPSAETTTAIFFQLDREVEKVNTFYSYKHAQIDRRLWILSEKYQQHTHVNESLNVDDDRTSTSGSSCTDITDELASALQETRTQLNKLVRFAELNAKGFKKILKKLDKKLGLDTQTVYWETKVSVLPFANHGFMRNEMEKLAHWITSLSTVNVNEHGKVTPTSESAYQQHPTAKLSLPSKISRHNLLTDTQNQQFAKAIEDDDTDKLSSLIQSSDSLGNISPHDLNMTRYGLLELATQKGSIQCLKFLIGAGVDPLQYHDINERNTLHKLAIHADTLDHVAIGGTAVLLEMAPDLANQTDFSGRRPLHYAAECNSPALAALLLEHATKRGDYLYDAGFTDPQWQDRDGHTPLFLSLLQGRPATARAIIEIGQIKNVDGVIAVASIKDIADGLTASDTSTKPDFTLSSHHPSPVAMAVELKNIALLDLLIEKGASVDIADDDGETALLLAIRNGFLEGVKILIESGHANVDHSEKINGVTPLMVAAIEGNVDMVQLLLNGGADKTKIDTIGWAAYEHAIFRGHLDIGRLTKPDEHEASRTSDKPTATNGVAHSNNKRSNLVPDGERSPPTGKSKSLARPERLYGHKYLTNQCMIIVTLGSNDIRNQLSRSFLTLNETLAEDQRLSIAVSATNATGEFPILDLPPNNQHHLLHPEPIVLYSSNPEQVVIRFDLVETFGDGSSSSTDGRNGVLARGTSLLASDHIYSKTKGFKGDAIGNSSLRGQQTVPLVRSSTLECVGSLGFEYFVISPFTHPRMSVGDRYTYYKSLDTKVIGHRGSGMNKKGSNLQVGENTVLSFITAASLGAEYVEFDVQLTKDLVPVIYHDWTVTETGFDIPLNAISAEQFLNLRPSGHIKEYHMGVTNNGQGEIIPTINTISDPPVIDEPMTRQRVNRSNSLGSIKDFPISHRMDDSNRLALTRTNKLGKVKGNGPETIQAPFTTLAETLKRVPSTAGCNIEVKYPMVDEAEDDELHQFQELNIFVDTILECVYNNADEDRRIIFSSFHPEICLALNLKQPNYPVFFLTDAGTLSMADIRCNSLQGALRFAKQADLLGIVAASEPILEAPRMVSVIKETGLLLFTYGVLNNEVKNSVAQKTYGVDAVIVDSVLAVRKGLRGD</sequence>
<dbReference type="SUPFAM" id="SSF51695">
    <property type="entry name" value="PLC-like phosphodiesterases"/>
    <property type="match status" value="1"/>
</dbReference>
<dbReference type="PROSITE" id="PS50007">
    <property type="entry name" value="PIPLC_X_DOMAIN"/>
    <property type="match status" value="1"/>
</dbReference>
<evidence type="ECO:0000256" key="5">
    <source>
        <dbReference type="SAM" id="MobiDB-lite"/>
    </source>
</evidence>
<dbReference type="PANTHER" id="PTHR22958">
    <property type="entry name" value="GLYCEROPHOSPHORYL DIESTER PHOSPHODIESTERASE"/>
    <property type="match status" value="1"/>
</dbReference>
<feature type="domain" description="SPX" evidence="6">
    <location>
        <begin position="1"/>
        <end position="156"/>
    </location>
</feature>
<accession>A0A168MLT3</accession>
<dbReference type="InterPro" id="IPR051578">
    <property type="entry name" value="GDPD"/>
</dbReference>
<evidence type="ECO:0008006" key="10">
    <source>
        <dbReference type="Google" id="ProtNLM"/>
    </source>
</evidence>
<dbReference type="Pfam" id="PF12796">
    <property type="entry name" value="Ank_2"/>
    <property type="match status" value="2"/>
</dbReference>
<dbReference type="FunCoup" id="A0A168MLT3">
    <property type="interactions" value="97"/>
</dbReference>
<dbReference type="OMA" id="WTPMEHA"/>
<dbReference type="OrthoDB" id="197419at2759"/>
<feature type="compositionally biased region" description="Basic and acidic residues" evidence="5">
    <location>
        <begin position="567"/>
        <end position="577"/>
    </location>
</feature>
<organism evidence="8">
    <name type="scientific">Absidia glauca</name>
    <name type="common">Pin mould</name>
    <dbReference type="NCBI Taxonomy" id="4829"/>
    <lineage>
        <taxon>Eukaryota</taxon>
        <taxon>Fungi</taxon>
        <taxon>Fungi incertae sedis</taxon>
        <taxon>Mucoromycota</taxon>
        <taxon>Mucoromycotina</taxon>
        <taxon>Mucoromycetes</taxon>
        <taxon>Mucorales</taxon>
        <taxon>Cunninghamellaceae</taxon>
        <taxon>Absidia</taxon>
    </lineage>
</organism>
<feature type="domain" description="GP-PDE" evidence="7">
    <location>
        <begin position="804"/>
        <end position="1148"/>
    </location>
</feature>
<dbReference type="PROSITE" id="PS51704">
    <property type="entry name" value="GP_PDE"/>
    <property type="match status" value="1"/>
</dbReference>
<keyword evidence="2" id="KW-0378">Hydrolase</keyword>
<dbReference type="SUPFAM" id="SSF48403">
    <property type="entry name" value="Ankyrin repeat"/>
    <property type="match status" value="1"/>
</dbReference>
<keyword evidence="9" id="KW-1185">Reference proteome</keyword>
<dbReference type="PROSITE" id="PS50088">
    <property type="entry name" value="ANK_REPEAT"/>
    <property type="match status" value="3"/>
</dbReference>
<dbReference type="AlphaFoldDB" id="A0A168MLT3"/>
<feature type="repeat" description="ANK" evidence="4">
    <location>
        <begin position="512"/>
        <end position="544"/>
    </location>
</feature>
<dbReference type="InterPro" id="IPR057506">
    <property type="entry name" value="C2_GPCPD1"/>
</dbReference>
<proteinExistence type="predicted"/>
<dbReference type="Pfam" id="PF03009">
    <property type="entry name" value="GDPD"/>
    <property type="match status" value="1"/>
</dbReference>
<evidence type="ECO:0000256" key="2">
    <source>
        <dbReference type="ARBA" id="ARBA00022801"/>
    </source>
</evidence>
<dbReference type="Gene3D" id="1.25.40.20">
    <property type="entry name" value="Ankyrin repeat-containing domain"/>
    <property type="match status" value="2"/>
</dbReference>
<feature type="region of interest" description="Disordered" evidence="5">
    <location>
        <begin position="567"/>
        <end position="613"/>
    </location>
</feature>
<dbReference type="Pfam" id="PF25329">
    <property type="entry name" value="C2_GDE1"/>
    <property type="match status" value="1"/>
</dbReference>
<dbReference type="InterPro" id="IPR002110">
    <property type="entry name" value="Ankyrin_rpt"/>
</dbReference>
<dbReference type="EMBL" id="LT552359">
    <property type="protein sequence ID" value="SAL98781.1"/>
    <property type="molecule type" value="Genomic_DNA"/>
</dbReference>
<evidence type="ECO:0000259" key="6">
    <source>
        <dbReference type="PROSITE" id="PS51382"/>
    </source>
</evidence>
<evidence type="ECO:0000259" key="7">
    <source>
        <dbReference type="PROSITE" id="PS51704"/>
    </source>
</evidence>
<dbReference type="InterPro" id="IPR036770">
    <property type="entry name" value="Ankyrin_rpt-contain_sf"/>
</dbReference>
<reference evidence="8" key="1">
    <citation type="submission" date="2016-04" db="EMBL/GenBank/DDBJ databases">
        <authorList>
            <person name="Evans L.H."/>
            <person name="Alamgir A."/>
            <person name="Owens N."/>
            <person name="Weber N.D."/>
            <person name="Virtaneva K."/>
            <person name="Barbian K."/>
            <person name="Babar A."/>
            <person name="Rosenke K."/>
        </authorList>
    </citation>
    <scope>NUCLEOTIDE SEQUENCE [LARGE SCALE GENOMIC DNA]</scope>
    <source>
        <strain evidence="8">CBS 101.48</strain>
    </source>
</reference>
<dbReference type="Pfam" id="PF03105">
    <property type="entry name" value="SPX"/>
    <property type="match status" value="2"/>
</dbReference>
<dbReference type="Gene3D" id="3.20.20.190">
    <property type="entry name" value="Phosphatidylinositol (PI) phosphodiesterase"/>
    <property type="match status" value="1"/>
</dbReference>
<evidence type="ECO:0000256" key="1">
    <source>
        <dbReference type="ARBA" id="ARBA00022737"/>
    </source>
</evidence>
<dbReference type="SMART" id="SM00248">
    <property type="entry name" value="ANK"/>
    <property type="match status" value="6"/>
</dbReference>
<protein>
    <recommendedName>
        <fullName evidence="10">GP-PDE domain-containing protein</fullName>
    </recommendedName>
</protein>
<dbReference type="InterPro" id="IPR004331">
    <property type="entry name" value="SPX_dom"/>
</dbReference>
<keyword evidence="1" id="KW-0677">Repeat</keyword>
<feature type="repeat" description="ANK" evidence="4">
    <location>
        <begin position="477"/>
        <end position="501"/>
    </location>
</feature>
<feature type="compositionally biased region" description="Polar residues" evidence="5">
    <location>
        <begin position="578"/>
        <end position="593"/>
    </location>
</feature>